<dbReference type="InterPro" id="IPR011050">
    <property type="entry name" value="Pectin_lyase_fold/virulence"/>
</dbReference>
<feature type="compositionally biased region" description="Polar residues" evidence="1">
    <location>
        <begin position="216"/>
        <end position="232"/>
    </location>
</feature>
<evidence type="ECO:0000256" key="1">
    <source>
        <dbReference type="SAM" id="MobiDB-lite"/>
    </source>
</evidence>
<accession>A2D9S7</accession>
<keyword evidence="2" id="KW-0472">Membrane</keyword>
<organism evidence="3 4">
    <name type="scientific">Trichomonas vaginalis (strain ATCC PRA-98 / G3)</name>
    <dbReference type="NCBI Taxonomy" id="412133"/>
    <lineage>
        <taxon>Eukaryota</taxon>
        <taxon>Metamonada</taxon>
        <taxon>Parabasalia</taxon>
        <taxon>Trichomonadida</taxon>
        <taxon>Trichomonadidae</taxon>
        <taxon>Trichomonas</taxon>
    </lineage>
</organism>
<evidence type="ECO:0000256" key="2">
    <source>
        <dbReference type="SAM" id="Phobius"/>
    </source>
</evidence>
<feature type="region of interest" description="Disordered" evidence="1">
    <location>
        <begin position="274"/>
        <end position="309"/>
    </location>
</feature>
<keyword evidence="2" id="KW-1133">Transmembrane helix</keyword>
<dbReference type="Proteomes" id="UP000001542">
    <property type="component" value="Unassembled WGS sequence"/>
</dbReference>
<dbReference type="SUPFAM" id="SSF51126">
    <property type="entry name" value="Pectin lyase-like"/>
    <property type="match status" value="1"/>
</dbReference>
<keyword evidence="2" id="KW-0812">Transmembrane</keyword>
<reference evidence="3" key="1">
    <citation type="submission" date="2006-10" db="EMBL/GenBank/DDBJ databases">
        <authorList>
            <person name="Amadeo P."/>
            <person name="Zhao Q."/>
            <person name="Wortman J."/>
            <person name="Fraser-Liggett C."/>
            <person name="Carlton J."/>
        </authorList>
    </citation>
    <scope>NUCLEOTIDE SEQUENCE</scope>
    <source>
        <strain evidence="3">G3</strain>
    </source>
</reference>
<feature type="compositionally biased region" description="Acidic residues" evidence="1">
    <location>
        <begin position="285"/>
        <end position="309"/>
    </location>
</feature>
<evidence type="ECO:0008006" key="5">
    <source>
        <dbReference type="Google" id="ProtNLM"/>
    </source>
</evidence>
<evidence type="ECO:0000313" key="4">
    <source>
        <dbReference type="Proteomes" id="UP000001542"/>
    </source>
</evidence>
<feature type="region of interest" description="Disordered" evidence="1">
    <location>
        <begin position="193"/>
        <end position="232"/>
    </location>
</feature>
<feature type="transmembrane region" description="Helical" evidence="2">
    <location>
        <begin position="247"/>
        <end position="268"/>
    </location>
</feature>
<keyword evidence="4" id="KW-1185">Reference proteome</keyword>
<protein>
    <recommendedName>
        <fullName evidence="5">Right handed beta helix domain-containing protein</fullName>
    </recommendedName>
</protein>
<evidence type="ECO:0000313" key="3">
    <source>
        <dbReference type="EMBL" id="EAY22933.1"/>
    </source>
</evidence>
<dbReference type="InParanoid" id="A2D9S7"/>
<dbReference type="VEuPathDB" id="TrichDB:TVAGG3_0511100"/>
<dbReference type="SMR" id="A2D9S7"/>
<gene>
    <name evidence="3" type="ORF">TVAG_076800</name>
</gene>
<feature type="compositionally biased region" description="Low complexity" evidence="1">
    <location>
        <begin position="193"/>
        <end position="215"/>
    </location>
</feature>
<dbReference type="AlphaFoldDB" id="A2D9S7"/>
<dbReference type="VEuPathDB" id="TrichDB:TVAG_076800"/>
<dbReference type="RefSeq" id="XP_001583919.1">
    <property type="nucleotide sequence ID" value="XM_001583869.1"/>
</dbReference>
<reference evidence="3" key="2">
    <citation type="journal article" date="2007" name="Science">
        <title>Draft genome sequence of the sexually transmitted pathogen Trichomonas vaginalis.</title>
        <authorList>
            <person name="Carlton J.M."/>
            <person name="Hirt R.P."/>
            <person name="Silva J.C."/>
            <person name="Delcher A.L."/>
            <person name="Schatz M."/>
            <person name="Zhao Q."/>
            <person name="Wortman J.R."/>
            <person name="Bidwell S.L."/>
            <person name="Alsmark U.C.M."/>
            <person name="Besteiro S."/>
            <person name="Sicheritz-Ponten T."/>
            <person name="Noel C.J."/>
            <person name="Dacks J.B."/>
            <person name="Foster P.G."/>
            <person name="Simillion C."/>
            <person name="Van de Peer Y."/>
            <person name="Miranda-Saavedra D."/>
            <person name="Barton G.J."/>
            <person name="Westrop G.D."/>
            <person name="Mueller S."/>
            <person name="Dessi D."/>
            <person name="Fiori P.L."/>
            <person name="Ren Q."/>
            <person name="Paulsen I."/>
            <person name="Zhang H."/>
            <person name="Bastida-Corcuera F.D."/>
            <person name="Simoes-Barbosa A."/>
            <person name="Brown M.T."/>
            <person name="Hayes R.D."/>
            <person name="Mukherjee M."/>
            <person name="Okumura C.Y."/>
            <person name="Schneider R."/>
            <person name="Smith A.J."/>
            <person name="Vanacova S."/>
            <person name="Villalvazo M."/>
            <person name="Haas B.J."/>
            <person name="Pertea M."/>
            <person name="Feldblyum T.V."/>
            <person name="Utterback T.R."/>
            <person name="Shu C.L."/>
            <person name="Osoegawa K."/>
            <person name="de Jong P.J."/>
            <person name="Hrdy I."/>
            <person name="Horvathova L."/>
            <person name="Zubacova Z."/>
            <person name="Dolezal P."/>
            <person name="Malik S.B."/>
            <person name="Logsdon J.M. Jr."/>
            <person name="Henze K."/>
            <person name="Gupta A."/>
            <person name="Wang C.C."/>
            <person name="Dunne R.L."/>
            <person name="Upcroft J.A."/>
            <person name="Upcroft P."/>
            <person name="White O."/>
            <person name="Salzberg S.L."/>
            <person name="Tang P."/>
            <person name="Chiu C.-H."/>
            <person name="Lee Y.-S."/>
            <person name="Embley T.M."/>
            <person name="Coombs G.H."/>
            <person name="Mottram J.C."/>
            <person name="Tachezy J."/>
            <person name="Fraser-Liggett C.M."/>
            <person name="Johnson P.J."/>
        </authorList>
    </citation>
    <scope>NUCLEOTIDE SEQUENCE [LARGE SCALE GENOMIC DNA]</scope>
    <source>
        <strain evidence="3">G3</strain>
    </source>
</reference>
<name>A2D9S7_TRIV3</name>
<sequence>MGRIATTGDFNLTMSSFIDNKGGARNLRLEQTPRYLENLNVSGNYADQAGQMYAYGNVIFDHSSTSPVVNWCNFEECRSSCGVVYNASTAGDTTINHCNFVGNQIDGWGVIVCEKSNPISIKDTIFYGNKYTNIPLIYSRTADVIINNCYVDNSAMQGGKVSIQKYMITSKKPYEMILYATEKIKAIVAYNPDGNTNSNGNNNGNTGSTGNNDGNHASTENVTAQTDGQPTNQTEGFFMKKVGPLRVWMVFVIVGCLLVVFIVCFVLYKKKHNHHHHHHHHKGEDDDDEEEDDEDGEEENAEVEEAPQP</sequence>
<dbReference type="KEGG" id="tva:5468492"/>
<proteinExistence type="predicted"/>
<dbReference type="EMBL" id="DS113181">
    <property type="protein sequence ID" value="EAY22933.1"/>
    <property type="molecule type" value="Genomic_DNA"/>
</dbReference>